<evidence type="ECO:0000256" key="2">
    <source>
        <dbReference type="SAM" id="SignalP"/>
    </source>
</evidence>
<dbReference type="SUPFAM" id="SSF49785">
    <property type="entry name" value="Galactose-binding domain-like"/>
    <property type="match status" value="1"/>
</dbReference>
<gene>
    <name evidence="4" type="ORF">H8K27_00825</name>
</gene>
<evidence type="ECO:0000313" key="4">
    <source>
        <dbReference type="EMBL" id="MBC3883664.1"/>
    </source>
</evidence>
<keyword evidence="2" id="KW-0732">Signal</keyword>
<evidence type="ECO:0000259" key="3">
    <source>
        <dbReference type="SMART" id="SM00939"/>
    </source>
</evidence>
<dbReference type="SMART" id="SM00939">
    <property type="entry name" value="PepX_C"/>
    <property type="match status" value="1"/>
</dbReference>
<dbReference type="InterPro" id="IPR013736">
    <property type="entry name" value="Xaa-Pro_dipept_C"/>
</dbReference>
<dbReference type="Gene3D" id="1.10.3020.10">
    <property type="entry name" value="alpha-amino acid ester hydrolase ( Helical cap domain)"/>
    <property type="match status" value="1"/>
</dbReference>
<dbReference type="Gene3D" id="3.40.50.1820">
    <property type="entry name" value="alpha/beta hydrolase"/>
    <property type="match status" value="1"/>
</dbReference>
<dbReference type="GO" id="GO:0016787">
    <property type="term" value="F:hydrolase activity"/>
    <property type="evidence" value="ECO:0007669"/>
    <property type="project" value="UniProtKB-KW"/>
</dbReference>
<dbReference type="EMBL" id="JACOGC010000001">
    <property type="protein sequence ID" value="MBC3883664.1"/>
    <property type="molecule type" value="Genomic_DNA"/>
</dbReference>
<dbReference type="InterPro" id="IPR029058">
    <property type="entry name" value="AB_hydrolase_fold"/>
</dbReference>
<dbReference type="Gene3D" id="2.60.120.260">
    <property type="entry name" value="Galactose-binding domain-like"/>
    <property type="match status" value="1"/>
</dbReference>
<keyword evidence="1 4" id="KW-0378">Hydrolase</keyword>
<name>A0ABR6YII3_9BURK</name>
<feature type="domain" description="Xaa-Pro dipeptidyl-peptidase C-terminal" evidence="3">
    <location>
        <begin position="390"/>
        <end position="646"/>
    </location>
</feature>
<dbReference type="NCBIfam" id="TIGR00976">
    <property type="entry name" value="CocE_NonD"/>
    <property type="match status" value="1"/>
</dbReference>
<dbReference type="InterPro" id="IPR005674">
    <property type="entry name" value="CocE/Ser_esterase"/>
</dbReference>
<feature type="signal peptide" evidence="2">
    <location>
        <begin position="1"/>
        <end position="25"/>
    </location>
</feature>
<dbReference type="Pfam" id="PF08530">
    <property type="entry name" value="PepX_C"/>
    <property type="match status" value="1"/>
</dbReference>
<dbReference type="Pfam" id="PF02129">
    <property type="entry name" value="Peptidase_S15"/>
    <property type="match status" value="1"/>
</dbReference>
<protein>
    <submittedName>
        <fullName evidence="4">CocE/NonD family hydrolase</fullName>
    </submittedName>
</protein>
<reference evidence="4 5" key="1">
    <citation type="submission" date="2020-08" db="EMBL/GenBank/DDBJ databases">
        <title>Novel species isolated from subtropical streams in China.</title>
        <authorList>
            <person name="Lu H."/>
        </authorList>
    </citation>
    <scope>NUCLEOTIDE SEQUENCE [LARGE SCALE GENOMIC DNA]</scope>
    <source>
        <strain evidence="4 5">FT31W</strain>
    </source>
</reference>
<dbReference type="InterPro" id="IPR008979">
    <property type="entry name" value="Galactose-bd-like_sf"/>
</dbReference>
<keyword evidence="5" id="KW-1185">Reference proteome</keyword>
<dbReference type="SUPFAM" id="SSF53474">
    <property type="entry name" value="alpha/beta-Hydrolases"/>
    <property type="match status" value="1"/>
</dbReference>
<dbReference type="Proteomes" id="UP000613113">
    <property type="component" value="Unassembled WGS sequence"/>
</dbReference>
<evidence type="ECO:0000313" key="5">
    <source>
        <dbReference type="Proteomes" id="UP000613113"/>
    </source>
</evidence>
<accession>A0ABR6YII3</accession>
<comment type="caution">
    <text evidence="4">The sequence shown here is derived from an EMBL/GenBank/DDBJ whole genome shotgun (WGS) entry which is preliminary data.</text>
</comment>
<dbReference type="RefSeq" id="WP_186861343.1">
    <property type="nucleotide sequence ID" value="NZ_JACOGC010000001.1"/>
</dbReference>
<evidence type="ECO:0000256" key="1">
    <source>
        <dbReference type="ARBA" id="ARBA00022801"/>
    </source>
</evidence>
<organism evidence="4 5">
    <name type="scientific">Undibacterium griseum</name>
    <dbReference type="NCBI Taxonomy" id="2762295"/>
    <lineage>
        <taxon>Bacteria</taxon>
        <taxon>Pseudomonadati</taxon>
        <taxon>Pseudomonadota</taxon>
        <taxon>Betaproteobacteria</taxon>
        <taxon>Burkholderiales</taxon>
        <taxon>Oxalobacteraceae</taxon>
        <taxon>Undibacterium</taxon>
    </lineage>
</organism>
<sequence length="659" mass="73925">MIRPSILASLLAALCATGIAAQAGAANTTTATSAGIAVQGQGNSSDDLTSALKQRAEFIREHYSKFEYRIPVRDGKTLFTAVYMPLDASARKTYPMLLVRTPYSVAPYGAENYKAQLGPTAEYEKEGYIFVFQDVRGTNMSEGEFVNMRPHIDVKKSSADIDESSDTYDSIDWLVKHIPHNNGKVGQWGISYPGFYTSAGAIDSHPALKAVSPQAPIADWFRGDDMHRNGAFNLQMGFGFFYNFGQPRPQPTDQRGWKDFPFGTPDGYQFFLDLGPLSNVNRLHFKNGISFWNDFIAHPDYDQFWQSRNLLPHLKNIKAAVLTVGGWYDTEDLYGPLQTYRAIEKQNPGIRNTLVVGPWTHGGWTRTDGERVGDAGFGYKTVKNYQPVELAFFRHYLKDGEQPVLPEAWMFETGANRWRSFDNWPPKDSREQALYFHANGRLSFTPPGAGEDSGFDEYISDPQKPVPYTTEIMTRWSKEYIAADQRFASRRPDVLSWQSEVLDKDVTLAGPLQASLFVSTSGTDADFVVKLIDVNPPDLKDGNVNRGNQQTLVRGEPFRARYREGFDQPKAFVPGAVTPVNFGINDVFHTFQRGHRIMVQVQSSWFPFIDRNPQTFVPNIFEAKDSDFVKATQRVYHSSGQASALKVRVLPSLDAVAAP</sequence>
<feature type="chain" id="PRO_5046696947" evidence="2">
    <location>
        <begin position="26"/>
        <end position="659"/>
    </location>
</feature>
<proteinExistence type="predicted"/>
<dbReference type="InterPro" id="IPR000383">
    <property type="entry name" value="Xaa-Pro-like_dom"/>
</dbReference>